<reference evidence="1" key="1">
    <citation type="submission" date="2019-08" db="EMBL/GenBank/DDBJ databases">
        <authorList>
            <person name="Kucharzyk K."/>
            <person name="Murdoch R.W."/>
            <person name="Higgins S."/>
            <person name="Loffler F."/>
        </authorList>
    </citation>
    <scope>NUCLEOTIDE SEQUENCE</scope>
</reference>
<organism evidence="1">
    <name type="scientific">bioreactor metagenome</name>
    <dbReference type="NCBI Taxonomy" id="1076179"/>
    <lineage>
        <taxon>unclassified sequences</taxon>
        <taxon>metagenomes</taxon>
        <taxon>ecological metagenomes</taxon>
    </lineage>
</organism>
<protein>
    <submittedName>
        <fullName evidence="1">Uncharacterized protein</fullName>
    </submittedName>
</protein>
<name>A0A645HUS5_9ZZZZ</name>
<dbReference type="AlphaFoldDB" id="A0A645HUS5"/>
<proteinExistence type="predicted"/>
<accession>A0A645HUS5</accession>
<evidence type="ECO:0000313" key="1">
    <source>
        <dbReference type="EMBL" id="MPN42805.1"/>
    </source>
</evidence>
<comment type="caution">
    <text evidence="1">The sequence shown here is derived from an EMBL/GenBank/DDBJ whole genome shotgun (WGS) entry which is preliminary data.</text>
</comment>
<dbReference type="EMBL" id="VSSQ01100792">
    <property type="protein sequence ID" value="MPN42805.1"/>
    <property type="molecule type" value="Genomic_DNA"/>
</dbReference>
<sequence>MDGRYLVEAVPVADRLAQAQNAEPQVVLAGGLVFREVFHGGQGAQDAVYVAFVQIKLFADLGNPERLLFGKAV</sequence>
<gene>
    <name evidence="1" type="ORF">SDC9_190363</name>
</gene>